<protein>
    <recommendedName>
        <fullName evidence="1">Chitin-binding type-2 domain-containing protein</fullName>
    </recommendedName>
</protein>
<dbReference type="Pfam" id="PF01607">
    <property type="entry name" value="CBM_14"/>
    <property type="match status" value="2"/>
</dbReference>
<feature type="domain" description="Chitin-binding type-2" evidence="1">
    <location>
        <begin position="102"/>
        <end position="157"/>
    </location>
</feature>
<evidence type="ECO:0000313" key="2">
    <source>
        <dbReference type="EMBL" id="KAK4019897.1"/>
    </source>
</evidence>
<dbReference type="PROSITE" id="PS50940">
    <property type="entry name" value="CHIT_BIND_II"/>
    <property type="match status" value="2"/>
</dbReference>
<evidence type="ECO:0000313" key="3">
    <source>
        <dbReference type="Proteomes" id="UP001234178"/>
    </source>
</evidence>
<sequence length="270" mass="29421">MNSAPTVTTPLFRCGQLLYSTCVLEVRVIECVSCHGPFFARLQRHVILPKMHLAPSLTGAYATITSPSATLSATVMGPPNPFCSLIIYSCRVWKGLPQASAEPSCLEEDGFHTVNNQCTREYYYCQGGVVIYQQQCQELDVFDPYSMTCVSPAICFVTYECTQSQQGTCVMPMQCSEEGYYPYPGVCSALYFLCIGGNSFSEFCPPDTVFDPSTSNYQSIETVSCTPGLETTTSAITNPPGLTTYSNTTITPTATTIPATTTTTIQQLQL</sequence>
<organism evidence="2 3">
    <name type="scientific">Daphnia magna</name>
    <dbReference type="NCBI Taxonomy" id="35525"/>
    <lineage>
        <taxon>Eukaryota</taxon>
        <taxon>Metazoa</taxon>
        <taxon>Ecdysozoa</taxon>
        <taxon>Arthropoda</taxon>
        <taxon>Crustacea</taxon>
        <taxon>Branchiopoda</taxon>
        <taxon>Diplostraca</taxon>
        <taxon>Cladocera</taxon>
        <taxon>Anomopoda</taxon>
        <taxon>Daphniidae</taxon>
        <taxon>Daphnia</taxon>
    </lineage>
</organism>
<comment type="caution">
    <text evidence="2">The sequence shown here is derived from an EMBL/GenBank/DDBJ whole genome shotgun (WGS) entry which is preliminary data.</text>
</comment>
<proteinExistence type="predicted"/>
<dbReference type="EMBL" id="JAOYFB010000036">
    <property type="protein sequence ID" value="KAK4019897.1"/>
    <property type="molecule type" value="Genomic_DNA"/>
</dbReference>
<keyword evidence="3" id="KW-1185">Reference proteome</keyword>
<dbReference type="Gene3D" id="2.170.140.10">
    <property type="entry name" value="Chitin binding domain"/>
    <property type="match status" value="2"/>
</dbReference>
<gene>
    <name evidence="2" type="ORF">OUZ56_001898</name>
</gene>
<reference evidence="2 3" key="1">
    <citation type="journal article" date="2023" name="Nucleic Acids Res.">
        <title>The hologenome of Daphnia magna reveals possible DNA methylation and microbiome-mediated evolution of the host genome.</title>
        <authorList>
            <person name="Chaturvedi A."/>
            <person name="Li X."/>
            <person name="Dhandapani V."/>
            <person name="Marshall H."/>
            <person name="Kissane S."/>
            <person name="Cuenca-Cambronero M."/>
            <person name="Asole G."/>
            <person name="Calvet F."/>
            <person name="Ruiz-Romero M."/>
            <person name="Marangio P."/>
            <person name="Guigo R."/>
            <person name="Rago D."/>
            <person name="Mirbahai L."/>
            <person name="Eastwood N."/>
            <person name="Colbourne J.K."/>
            <person name="Zhou J."/>
            <person name="Mallon E."/>
            <person name="Orsini L."/>
        </authorList>
    </citation>
    <scope>NUCLEOTIDE SEQUENCE [LARGE SCALE GENOMIC DNA]</scope>
    <source>
        <strain evidence="2">LRV0_1</strain>
    </source>
</reference>
<accession>A0ABR0A416</accession>
<dbReference type="InterPro" id="IPR036508">
    <property type="entry name" value="Chitin-bd_dom_sf"/>
</dbReference>
<dbReference type="SUPFAM" id="SSF57625">
    <property type="entry name" value="Invertebrate chitin-binding proteins"/>
    <property type="match status" value="2"/>
</dbReference>
<feature type="domain" description="Chitin-binding type-2" evidence="1">
    <location>
        <begin position="172"/>
        <end position="227"/>
    </location>
</feature>
<name>A0ABR0A416_9CRUS</name>
<evidence type="ECO:0000259" key="1">
    <source>
        <dbReference type="PROSITE" id="PS50940"/>
    </source>
</evidence>
<dbReference type="Proteomes" id="UP001234178">
    <property type="component" value="Unassembled WGS sequence"/>
</dbReference>
<dbReference type="InterPro" id="IPR002557">
    <property type="entry name" value="Chitin-bd_dom"/>
</dbReference>
<dbReference type="SMART" id="SM00494">
    <property type="entry name" value="ChtBD2"/>
    <property type="match status" value="2"/>
</dbReference>